<dbReference type="EMBL" id="CZBE01000031">
    <property type="protein sequence ID" value="CUQ16288.1"/>
    <property type="molecule type" value="Genomic_DNA"/>
</dbReference>
<keyword evidence="5" id="KW-0812">Transmembrane</keyword>
<dbReference type="PROSITE" id="PS50885">
    <property type="entry name" value="HAMP"/>
    <property type="match status" value="1"/>
</dbReference>
<reference evidence="8 9" key="1">
    <citation type="submission" date="2015-09" db="EMBL/GenBank/DDBJ databases">
        <authorList>
            <consortium name="Pathogen Informatics"/>
        </authorList>
    </citation>
    <scope>NUCLEOTIDE SEQUENCE [LARGE SCALE GENOMIC DNA]</scope>
    <source>
        <strain evidence="8 9">2789STDY5834939</strain>
    </source>
</reference>
<accession>A0A174U896</accession>
<dbReference type="PANTHER" id="PTHR43531:SF11">
    <property type="entry name" value="METHYL-ACCEPTING CHEMOTAXIS PROTEIN 3"/>
    <property type="match status" value="1"/>
</dbReference>
<gene>
    <name evidence="8" type="primary">trg_2</name>
    <name evidence="8" type="ORF">ERS852551_03381</name>
</gene>
<evidence type="ECO:0000256" key="5">
    <source>
        <dbReference type="SAM" id="Phobius"/>
    </source>
</evidence>
<dbReference type="SUPFAM" id="SSF158472">
    <property type="entry name" value="HAMP domain-like"/>
    <property type="match status" value="1"/>
</dbReference>
<dbReference type="Pfam" id="PF00672">
    <property type="entry name" value="HAMP"/>
    <property type="match status" value="1"/>
</dbReference>
<evidence type="ECO:0000256" key="3">
    <source>
        <dbReference type="PROSITE-ProRule" id="PRU00284"/>
    </source>
</evidence>
<name>A0A174U896_9FIRM</name>
<keyword evidence="3" id="KW-0807">Transducer</keyword>
<evidence type="ECO:0000313" key="9">
    <source>
        <dbReference type="Proteomes" id="UP000095765"/>
    </source>
</evidence>
<dbReference type="RefSeq" id="WP_006874885.1">
    <property type="nucleotide sequence ID" value="NZ_CP102255.1"/>
</dbReference>
<dbReference type="GO" id="GO:0004888">
    <property type="term" value="F:transmembrane signaling receptor activity"/>
    <property type="evidence" value="ECO:0007669"/>
    <property type="project" value="InterPro"/>
</dbReference>
<keyword evidence="1" id="KW-0145">Chemotaxis</keyword>
<dbReference type="OrthoDB" id="1862723at2"/>
<dbReference type="InterPro" id="IPR004089">
    <property type="entry name" value="MCPsignal_dom"/>
</dbReference>
<keyword evidence="5" id="KW-1133">Transmembrane helix</keyword>
<feature type="domain" description="Methyl-accepting transducer" evidence="6">
    <location>
        <begin position="311"/>
        <end position="540"/>
    </location>
</feature>
<evidence type="ECO:0000256" key="1">
    <source>
        <dbReference type="ARBA" id="ARBA00022500"/>
    </source>
</evidence>
<sequence length="586" mass="62486">MFRNLKVSKKITLSFGIVIVLYIVAVIAGTIGLFSVANGLESFYNHAYPIVRESLQISNLTTSIQRDIWNAYVVTDNAQIQSLLAGVESNSTQMAAYAKELEAQYDGDPQLLSNFKSALEATKAPREKTIQYVRAQDDKNALALLTGEYTAACNNLNASLNSIISYAEENAGEYYTSGMTVRVICIAILLGMAVVSLIMTVLINIKLAKDITRPLAEIKSAAEDWTKGAMKSSVTYQSKDELGEVADSMRFVSKTLSEYIDDVTSLLLKMAQGDLTVSADMEYLGDWASIRTSVNQILDSLNDTLGQINRSSEQVSSGSEQVSSSAQALSQGATEQASAVEELAATINEISHQVMQTADNAHDVDEMVTSTGANVNICNEKMTQMVAAMSKINDSSAQISKIIKTIEDIAFQTNILALNAAVEAARAGAAGKGFAVVADEVRNLAAKSAEAAKNTTTLISGSLSAVEEGSQLVDSTQQSLLEVVDSASKIVVAVQKISDATNDQSNAVQQVTQGIDQISAVVQTNSATAEESAAASEELSSQAQMLKSLVAQFQIKGIPSTGTPQLSYSHIPDEAGANDFFGDNKY</sequence>
<evidence type="ECO:0000313" key="8">
    <source>
        <dbReference type="EMBL" id="CUQ16288.1"/>
    </source>
</evidence>
<feature type="domain" description="HAMP" evidence="7">
    <location>
        <begin position="209"/>
        <end position="261"/>
    </location>
</feature>
<dbReference type="InterPro" id="IPR004090">
    <property type="entry name" value="Chemotax_Me-accpt_rcpt"/>
</dbReference>
<dbReference type="SUPFAM" id="SSF58104">
    <property type="entry name" value="Methyl-accepting chemotaxis protein (MCP) signaling domain"/>
    <property type="match status" value="1"/>
</dbReference>
<evidence type="ECO:0000256" key="4">
    <source>
        <dbReference type="SAM" id="MobiDB-lite"/>
    </source>
</evidence>
<dbReference type="GO" id="GO:0007165">
    <property type="term" value="P:signal transduction"/>
    <property type="evidence" value="ECO:0007669"/>
    <property type="project" value="UniProtKB-KW"/>
</dbReference>
<feature type="compositionally biased region" description="Low complexity" evidence="4">
    <location>
        <begin position="311"/>
        <end position="325"/>
    </location>
</feature>
<evidence type="ECO:0000259" key="7">
    <source>
        <dbReference type="PROSITE" id="PS50885"/>
    </source>
</evidence>
<dbReference type="InterPro" id="IPR051310">
    <property type="entry name" value="MCP_chemotaxis"/>
</dbReference>
<keyword evidence="5" id="KW-0472">Membrane</keyword>
<dbReference type="Gene3D" id="1.10.287.950">
    <property type="entry name" value="Methyl-accepting chemotaxis protein"/>
    <property type="match status" value="1"/>
</dbReference>
<proteinExistence type="inferred from homology"/>
<dbReference type="InterPro" id="IPR024478">
    <property type="entry name" value="HlyB_4HB_MCP"/>
</dbReference>
<dbReference type="Pfam" id="PF12729">
    <property type="entry name" value="4HB_MCP_1"/>
    <property type="match status" value="1"/>
</dbReference>
<comment type="similarity">
    <text evidence="2">Belongs to the methyl-accepting chemotaxis (MCP) protein family.</text>
</comment>
<dbReference type="CDD" id="cd06225">
    <property type="entry name" value="HAMP"/>
    <property type="match status" value="1"/>
</dbReference>
<protein>
    <submittedName>
        <fullName evidence="8">Ribose and galactose chemoreceptor protein</fullName>
    </submittedName>
</protein>
<dbReference type="GO" id="GO:0005886">
    <property type="term" value="C:plasma membrane"/>
    <property type="evidence" value="ECO:0007669"/>
    <property type="project" value="TreeGrafter"/>
</dbReference>
<dbReference type="PROSITE" id="PS50111">
    <property type="entry name" value="CHEMOTAXIS_TRANSDUC_2"/>
    <property type="match status" value="1"/>
</dbReference>
<dbReference type="AlphaFoldDB" id="A0A174U896"/>
<dbReference type="CDD" id="cd19411">
    <property type="entry name" value="MCP2201-like_sensor"/>
    <property type="match status" value="1"/>
</dbReference>
<feature type="transmembrane region" description="Helical" evidence="5">
    <location>
        <begin position="12"/>
        <end position="37"/>
    </location>
</feature>
<feature type="region of interest" description="Disordered" evidence="4">
    <location>
        <begin position="310"/>
        <end position="330"/>
    </location>
</feature>
<dbReference type="InterPro" id="IPR047347">
    <property type="entry name" value="YvaQ-like_sensor"/>
</dbReference>
<dbReference type="InterPro" id="IPR003660">
    <property type="entry name" value="HAMP_dom"/>
</dbReference>
<dbReference type="FunFam" id="1.10.287.950:FF:000001">
    <property type="entry name" value="Methyl-accepting chemotaxis sensory transducer"/>
    <property type="match status" value="1"/>
</dbReference>
<feature type="transmembrane region" description="Helical" evidence="5">
    <location>
        <begin position="179"/>
        <end position="203"/>
    </location>
</feature>
<evidence type="ECO:0000256" key="2">
    <source>
        <dbReference type="ARBA" id="ARBA00029447"/>
    </source>
</evidence>
<evidence type="ECO:0000259" key="6">
    <source>
        <dbReference type="PROSITE" id="PS50111"/>
    </source>
</evidence>
<dbReference type="SMART" id="SM00283">
    <property type="entry name" value="MA"/>
    <property type="match status" value="1"/>
</dbReference>
<dbReference type="Gene3D" id="6.10.340.10">
    <property type="match status" value="1"/>
</dbReference>
<dbReference type="SMART" id="SM00304">
    <property type="entry name" value="HAMP"/>
    <property type="match status" value="2"/>
</dbReference>
<keyword evidence="8" id="KW-0675">Receptor</keyword>
<dbReference type="GO" id="GO:0006935">
    <property type="term" value="P:chemotaxis"/>
    <property type="evidence" value="ECO:0007669"/>
    <property type="project" value="UniProtKB-KW"/>
</dbReference>
<dbReference type="PRINTS" id="PR00260">
    <property type="entry name" value="CHEMTRNSDUCR"/>
</dbReference>
<dbReference type="Proteomes" id="UP000095765">
    <property type="component" value="Unassembled WGS sequence"/>
</dbReference>
<dbReference type="PANTHER" id="PTHR43531">
    <property type="entry name" value="PROTEIN ICFG"/>
    <property type="match status" value="1"/>
</dbReference>
<organism evidence="8 9">
    <name type="scientific">Anaerotruncus colihominis</name>
    <dbReference type="NCBI Taxonomy" id="169435"/>
    <lineage>
        <taxon>Bacteria</taxon>
        <taxon>Bacillati</taxon>
        <taxon>Bacillota</taxon>
        <taxon>Clostridia</taxon>
        <taxon>Eubacteriales</taxon>
        <taxon>Oscillospiraceae</taxon>
        <taxon>Anaerotruncus</taxon>
    </lineage>
</organism>
<dbReference type="Pfam" id="PF00015">
    <property type="entry name" value="MCPsignal"/>
    <property type="match status" value="1"/>
</dbReference>